<dbReference type="EMBL" id="HBGV01017094">
    <property type="protein sequence ID" value="CAD9512423.1"/>
    <property type="molecule type" value="Transcribed_RNA"/>
</dbReference>
<dbReference type="Pfam" id="PF07690">
    <property type="entry name" value="MFS_1"/>
    <property type="match status" value="1"/>
</dbReference>
<evidence type="ECO:0000256" key="8">
    <source>
        <dbReference type="SAM" id="Phobius"/>
    </source>
</evidence>
<keyword evidence="5 8" id="KW-1133">Transmembrane helix</keyword>
<evidence type="ECO:0000256" key="5">
    <source>
        <dbReference type="ARBA" id="ARBA00022989"/>
    </source>
</evidence>
<comment type="subcellular location">
    <subcellularLocation>
        <location evidence="1">Cell membrane</location>
        <topology evidence="1">Multi-pass membrane protein</topology>
    </subcellularLocation>
</comment>
<evidence type="ECO:0000256" key="1">
    <source>
        <dbReference type="ARBA" id="ARBA00004651"/>
    </source>
</evidence>
<name>A0A7S2I9T4_9STRA</name>
<dbReference type="GO" id="GO:0005886">
    <property type="term" value="C:plasma membrane"/>
    <property type="evidence" value="ECO:0007669"/>
    <property type="project" value="UniProtKB-SubCell"/>
</dbReference>
<keyword evidence="2" id="KW-0813">Transport</keyword>
<sequence>MPGEEEEELTCRKLLSKIRQGFTSLSNSPTELYIAYLLKFLDSYSYFSFSIIFTLFLSEDFGFSDVAAGSIYGAWGALVTIYGLISGVIVDNMGVAKSLKIGFCISCASRIAIFATTSKTMLLWNVCLFLPFGNCLGIPVLTTGIRRYTTEQNRGFAFGLFYVIMNVAALLSGPVVDMCTILYKGAEDDEGENDNDVDDGNAMEDGYDENKEWSFTGYRMVILTGVVANIVACVVTLFIREIKLSGTATTNNNNNNRNNNNNTDSSETTSSSSSPSISTFQPLRGTPTQILRETLSTPSFWRFLAVCLITLNIRMIFRHLDATLPKYMVREFGPNTPKGTIYSINPALIIILVPIIQAATREVDPLVMIHYGIYISALSVFFFGA</sequence>
<feature type="transmembrane region" description="Helical" evidence="8">
    <location>
        <begin position="300"/>
        <end position="320"/>
    </location>
</feature>
<dbReference type="SUPFAM" id="SSF103473">
    <property type="entry name" value="MFS general substrate transporter"/>
    <property type="match status" value="1"/>
</dbReference>
<evidence type="ECO:0000256" key="6">
    <source>
        <dbReference type="ARBA" id="ARBA00023136"/>
    </source>
</evidence>
<keyword evidence="4 8" id="KW-0812">Transmembrane</keyword>
<evidence type="ECO:0008006" key="10">
    <source>
        <dbReference type="Google" id="ProtNLM"/>
    </source>
</evidence>
<gene>
    <name evidence="9" type="ORF">HTAM1171_LOCUS10509</name>
</gene>
<evidence type="ECO:0000313" key="9">
    <source>
        <dbReference type="EMBL" id="CAD9512423.1"/>
    </source>
</evidence>
<feature type="transmembrane region" description="Helical" evidence="8">
    <location>
        <begin position="122"/>
        <end position="143"/>
    </location>
</feature>
<evidence type="ECO:0000256" key="3">
    <source>
        <dbReference type="ARBA" id="ARBA00022475"/>
    </source>
</evidence>
<evidence type="ECO:0000256" key="4">
    <source>
        <dbReference type="ARBA" id="ARBA00022692"/>
    </source>
</evidence>
<feature type="transmembrane region" description="Helical" evidence="8">
    <location>
        <begin position="366"/>
        <end position="384"/>
    </location>
</feature>
<proteinExistence type="predicted"/>
<dbReference type="InterPro" id="IPR050171">
    <property type="entry name" value="MFS_Transporters"/>
</dbReference>
<evidence type="ECO:0000256" key="7">
    <source>
        <dbReference type="SAM" id="MobiDB-lite"/>
    </source>
</evidence>
<feature type="transmembrane region" description="Helical" evidence="8">
    <location>
        <begin position="340"/>
        <end position="359"/>
    </location>
</feature>
<feature type="transmembrane region" description="Helical" evidence="8">
    <location>
        <begin position="69"/>
        <end position="90"/>
    </location>
</feature>
<organism evidence="9">
    <name type="scientific">Helicotheca tamesis</name>
    <dbReference type="NCBI Taxonomy" id="374047"/>
    <lineage>
        <taxon>Eukaryota</taxon>
        <taxon>Sar</taxon>
        <taxon>Stramenopiles</taxon>
        <taxon>Ochrophyta</taxon>
        <taxon>Bacillariophyta</taxon>
        <taxon>Mediophyceae</taxon>
        <taxon>Lithodesmiophycidae</taxon>
        <taxon>Lithodesmiales</taxon>
        <taxon>Lithodesmiaceae</taxon>
        <taxon>Helicotheca</taxon>
    </lineage>
</organism>
<dbReference type="InterPro" id="IPR011701">
    <property type="entry name" value="MFS"/>
</dbReference>
<accession>A0A7S2I9T4</accession>
<dbReference type="AlphaFoldDB" id="A0A7S2I9T4"/>
<feature type="transmembrane region" description="Helical" evidence="8">
    <location>
        <begin position="33"/>
        <end position="57"/>
    </location>
</feature>
<feature type="transmembrane region" description="Helical" evidence="8">
    <location>
        <begin position="155"/>
        <end position="176"/>
    </location>
</feature>
<dbReference type="InterPro" id="IPR036259">
    <property type="entry name" value="MFS_trans_sf"/>
</dbReference>
<dbReference type="GO" id="GO:0022857">
    <property type="term" value="F:transmembrane transporter activity"/>
    <property type="evidence" value="ECO:0007669"/>
    <property type="project" value="InterPro"/>
</dbReference>
<keyword evidence="6 8" id="KW-0472">Membrane</keyword>
<protein>
    <recommendedName>
        <fullName evidence="10">Major facilitator superfamily (MFS) profile domain-containing protein</fullName>
    </recommendedName>
</protein>
<keyword evidence="3" id="KW-1003">Cell membrane</keyword>
<dbReference type="PANTHER" id="PTHR23517">
    <property type="entry name" value="RESISTANCE PROTEIN MDTM, PUTATIVE-RELATED-RELATED"/>
    <property type="match status" value="1"/>
</dbReference>
<dbReference type="PANTHER" id="PTHR23517:SF3">
    <property type="entry name" value="INTEGRAL MEMBRANE TRANSPORT PROTEIN"/>
    <property type="match status" value="1"/>
</dbReference>
<evidence type="ECO:0000256" key="2">
    <source>
        <dbReference type="ARBA" id="ARBA00022448"/>
    </source>
</evidence>
<dbReference type="Gene3D" id="1.20.1250.20">
    <property type="entry name" value="MFS general substrate transporter like domains"/>
    <property type="match status" value="1"/>
</dbReference>
<reference evidence="9" key="1">
    <citation type="submission" date="2021-01" db="EMBL/GenBank/DDBJ databases">
        <authorList>
            <person name="Corre E."/>
            <person name="Pelletier E."/>
            <person name="Niang G."/>
            <person name="Scheremetjew M."/>
            <person name="Finn R."/>
            <person name="Kale V."/>
            <person name="Holt S."/>
            <person name="Cochrane G."/>
            <person name="Meng A."/>
            <person name="Brown T."/>
            <person name="Cohen L."/>
        </authorList>
    </citation>
    <scope>NUCLEOTIDE SEQUENCE</scope>
    <source>
        <strain evidence="9">CCMP826</strain>
    </source>
</reference>
<feature type="compositionally biased region" description="Low complexity" evidence="7">
    <location>
        <begin position="248"/>
        <end position="279"/>
    </location>
</feature>
<feature type="transmembrane region" description="Helical" evidence="8">
    <location>
        <begin position="217"/>
        <end position="239"/>
    </location>
</feature>
<feature type="region of interest" description="Disordered" evidence="7">
    <location>
        <begin position="248"/>
        <end position="283"/>
    </location>
</feature>